<keyword evidence="2" id="KW-1185">Reference proteome</keyword>
<name>A0ABU2E5J7_9BURK</name>
<comment type="caution">
    <text evidence="1">The sequence shown here is derived from an EMBL/GenBank/DDBJ whole genome shotgun (WGS) entry which is preliminary data.</text>
</comment>
<accession>A0ABU2E5J7</accession>
<evidence type="ECO:0000313" key="2">
    <source>
        <dbReference type="Proteomes" id="UP001248067"/>
    </source>
</evidence>
<organism evidence="1 2">
    <name type="scientific">Burkholderia pseudomultivorans</name>
    <dbReference type="NCBI Taxonomy" id="1207504"/>
    <lineage>
        <taxon>Bacteria</taxon>
        <taxon>Pseudomonadati</taxon>
        <taxon>Pseudomonadota</taxon>
        <taxon>Betaproteobacteria</taxon>
        <taxon>Burkholderiales</taxon>
        <taxon>Burkholderiaceae</taxon>
        <taxon>Burkholderia</taxon>
        <taxon>Burkholderia cepacia complex</taxon>
    </lineage>
</organism>
<proteinExistence type="predicted"/>
<dbReference type="Pfam" id="PF11902">
    <property type="entry name" value="DUF3422"/>
    <property type="match status" value="1"/>
</dbReference>
<protein>
    <recommendedName>
        <fullName evidence="3">Egg lysin</fullName>
    </recommendedName>
</protein>
<gene>
    <name evidence="1" type="ORF">FEQ00_03546</name>
</gene>
<dbReference type="EMBL" id="VJSY01000025">
    <property type="protein sequence ID" value="MDR8755117.1"/>
    <property type="molecule type" value="Genomic_DNA"/>
</dbReference>
<dbReference type="RefSeq" id="WP_012431203.1">
    <property type="nucleotide sequence ID" value="NZ_CADFDQ010000027.1"/>
</dbReference>
<sequence length="446" mass="49528">MKELANINMTTAQPASTATVYGMPAYADRAAAVGEVHARPHLLIQAPRGILQFAFMTEGDTARDQAAMSELSHRFGVAEPDHATPLHGLTWDEGDLHCEKHTEFSTYLWCAALDPETGEPCGENPFRHGFVPPGPVVSGIRLRLLPWTPETEKEADRFDPASLCYSLVENGSAAILTDFRQGEDGLTHILILSRDLNPTRAGALAQRLLETETYRTLALLSLPLTRSMTSELRRMESRLAAITDEMCTSLVGRRDSDVLLAELTRLAAELEAGVAANLYRFGASRAYYEIVEERLEALSEEVVSGYCTWRDFLQRRIAPAMRTCQSVKERQAKLSDKLNRAISLLRSWIDVELERQNRDLLASMNNRAKMQLRLQQTVEGLSVAAISYYVVNLLGDVVKGIPGIHDIVEPDSAVAILVPVVMLAIWWTVRRIRHAHGDPAAEEKSS</sequence>
<dbReference type="Proteomes" id="UP001248067">
    <property type="component" value="Unassembled WGS sequence"/>
</dbReference>
<evidence type="ECO:0000313" key="1">
    <source>
        <dbReference type="EMBL" id="MDR8755117.1"/>
    </source>
</evidence>
<evidence type="ECO:0008006" key="3">
    <source>
        <dbReference type="Google" id="ProtNLM"/>
    </source>
</evidence>
<reference evidence="1 2" key="1">
    <citation type="submission" date="2019-06" db="EMBL/GenBank/DDBJ databases">
        <title>Evolution of Burkholderia multivorans in the lungs of Cystic Fibrosis patients.</title>
        <authorList>
            <person name="Moreira L.M."/>
        </authorList>
    </citation>
    <scope>NUCLEOTIDE SEQUENCE [LARGE SCALE GENOMIC DNA]</scope>
    <source>
        <strain evidence="1 2">VC13239</strain>
    </source>
</reference>
<dbReference type="InterPro" id="IPR021830">
    <property type="entry name" value="DUF3422"/>
</dbReference>